<keyword evidence="2" id="KW-1185">Reference proteome</keyword>
<evidence type="ECO:0000313" key="1">
    <source>
        <dbReference type="EMBL" id="KAG9248265.1"/>
    </source>
</evidence>
<dbReference type="Proteomes" id="UP000887226">
    <property type="component" value="Unassembled WGS sequence"/>
</dbReference>
<accession>A0A9P8CIV8</accession>
<gene>
    <name evidence="1" type="ORF">BJ878DRAFT_476614</name>
</gene>
<protein>
    <submittedName>
        <fullName evidence="1">Uncharacterized protein</fullName>
    </submittedName>
</protein>
<dbReference type="AlphaFoldDB" id="A0A9P8CIV8"/>
<dbReference type="EMBL" id="MU253752">
    <property type="protein sequence ID" value="KAG9248265.1"/>
    <property type="molecule type" value="Genomic_DNA"/>
</dbReference>
<name>A0A9P8CIV8_9HELO</name>
<organism evidence="1 2">
    <name type="scientific">Calycina marina</name>
    <dbReference type="NCBI Taxonomy" id="1763456"/>
    <lineage>
        <taxon>Eukaryota</taxon>
        <taxon>Fungi</taxon>
        <taxon>Dikarya</taxon>
        <taxon>Ascomycota</taxon>
        <taxon>Pezizomycotina</taxon>
        <taxon>Leotiomycetes</taxon>
        <taxon>Helotiales</taxon>
        <taxon>Pezizellaceae</taxon>
        <taxon>Calycina</taxon>
    </lineage>
</organism>
<comment type="caution">
    <text evidence="1">The sequence shown here is derived from an EMBL/GenBank/DDBJ whole genome shotgun (WGS) entry which is preliminary data.</text>
</comment>
<reference evidence="1" key="1">
    <citation type="journal article" date="2021" name="IMA Fungus">
        <title>Genomic characterization of three marine fungi, including Emericellopsis atlantica sp. nov. with signatures of a generalist lifestyle and marine biomass degradation.</title>
        <authorList>
            <person name="Hagestad O.C."/>
            <person name="Hou L."/>
            <person name="Andersen J.H."/>
            <person name="Hansen E.H."/>
            <person name="Altermark B."/>
            <person name="Li C."/>
            <person name="Kuhnert E."/>
            <person name="Cox R.J."/>
            <person name="Crous P.W."/>
            <person name="Spatafora J.W."/>
            <person name="Lail K."/>
            <person name="Amirebrahimi M."/>
            <person name="Lipzen A."/>
            <person name="Pangilinan J."/>
            <person name="Andreopoulos W."/>
            <person name="Hayes R.D."/>
            <person name="Ng V."/>
            <person name="Grigoriev I.V."/>
            <person name="Jackson S.A."/>
            <person name="Sutton T.D.S."/>
            <person name="Dobson A.D.W."/>
            <person name="Rama T."/>
        </authorList>
    </citation>
    <scope>NUCLEOTIDE SEQUENCE</scope>
    <source>
        <strain evidence="1">TRa3180A</strain>
    </source>
</reference>
<proteinExistence type="predicted"/>
<dbReference type="OrthoDB" id="10263226at2759"/>
<sequence length="279" mass="30633">MTALHRPAEEDDETLIVEEPGTSRLTARRGFVTARDVSLNPPMSPLPTFNHKATRRPKVTALGVHDTFVSPLILIGSQDVIDHMKQTYQRCMPDGPQDTSTIPESNSELRWVMDYEREKNEAWVPAARKFSTYYGSTFSPQEALSNAISALDSDTLTAGTGSAVPMKEVFKTSLPGNDPRAYLIRRKKSMALQPSKPGDPPRVLRAKSTRLPLENVASNPKLHLLQHTSTTTTGAVRKLAMALSKLDDYVSHGCDSSGLVIRVEEKGPIIARTRAAVDA</sequence>
<evidence type="ECO:0000313" key="2">
    <source>
        <dbReference type="Proteomes" id="UP000887226"/>
    </source>
</evidence>